<reference evidence="7" key="1">
    <citation type="submission" date="2023-03" db="EMBL/GenBank/DDBJ databases">
        <title>Massive genome expansion in bonnet fungi (Mycena s.s.) driven by repeated elements and novel gene families across ecological guilds.</title>
        <authorList>
            <consortium name="Lawrence Berkeley National Laboratory"/>
            <person name="Harder C.B."/>
            <person name="Miyauchi S."/>
            <person name="Viragh M."/>
            <person name="Kuo A."/>
            <person name="Thoen E."/>
            <person name="Andreopoulos B."/>
            <person name="Lu D."/>
            <person name="Skrede I."/>
            <person name="Drula E."/>
            <person name="Henrissat B."/>
            <person name="Morin E."/>
            <person name="Kohler A."/>
            <person name="Barry K."/>
            <person name="LaButti K."/>
            <person name="Morin E."/>
            <person name="Salamov A."/>
            <person name="Lipzen A."/>
            <person name="Mereny Z."/>
            <person name="Hegedus B."/>
            <person name="Baldrian P."/>
            <person name="Stursova M."/>
            <person name="Weitz H."/>
            <person name="Taylor A."/>
            <person name="Grigoriev I.V."/>
            <person name="Nagy L.G."/>
            <person name="Martin F."/>
            <person name="Kauserud H."/>
        </authorList>
    </citation>
    <scope>NUCLEOTIDE SEQUENCE</scope>
    <source>
        <strain evidence="7">CBHHK173m</strain>
    </source>
</reference>
<evidence type="ECO:0000256" key="1">
    <source>
        <dbReference type="ARBA" id="ARBA00004123"/>
    </source>
</evidence>
<feature type="domain" description="Zn(2)-C6 fungal-type" evidence="6">
    <location>
        <begin position="26"/>
        <end position="59"/>
    </location>
</feature>
<dbReference type="GO" id="GO:0003677">
    <property type="term" value="F:DNA binding"/>
    <property type="evidence" value="ECO:0007669"/>
    <property type="project" value="UniProtKB-KW"/>
</dbReference>
<evidence type="ECO:0000259" key="6">
    <source>
        <dbReference type="PROSITE" id="PS50048"/>
    </source>
</evidence>
<name>A0AAD6XNM6_9AGAR</name>
<keyword evidence="2" id="KW-0479">Metal-binding</keyword>
<evidence type="ECO:0000256" key="4">
    <source>
        <dbReference type="ARBA" id="ARBA00023242"/>
    </source>
</evidence>
<organism evidence="7 8">
    <name type="scientific">Mycena belliarum</name>
    <dbReference type="NCBI Taxonomy" id="1033014"/>
    <lineage>
        <taxon>Eukaryota</taxon>
        <taxon>Fungi</taxon>
        <taxon>Dikarya</taxon>
        <taxon>Basidiomycota</taxon>
        <taxon>Agaricomycotina</taxon>
        <taxon>Agaricomycetes</taxon>
        <taxon>Agaricomycetidae</taxon>
        <taxon>Agaricales</taxon>
        <taxon>Marasmiineae</taxon>
        <taxon>Mycenaceae</taxon>
        <taxon>Mycena</taxon>
    </lineage>
</organism>
<evidence type="ECO:0000256" key="3">
    <source>
        <dbReference type="ARBA" id="ARBA00023125"/>
    </source>
</evidence>
<dbReference type="GO" id="GO:0005634">
    <property type="term" value="C:nucleus"/>
    <property type="evidence" value="ECO:0007669"/>
    <property type="project" value="UniProtKB-SubCell"/>
</dbReference>
<evidence type="ECO:0000256" key="2">
    <source>
        <dbReference type="ARBA" id="ARBA00022723"/>
    </source>
</evidence>
<evidence type="ECO:0000256" key="5">
    <source>
        <dbReference type="SAM" id="MobiDB-lite"/>
    </source>
</evidence>
<dbReference type="GO" id="GO:0008270">
    <property type="term" value="F:zinc ion binding"/>
    <property type="evidence" value="ECO:0007669"/>
    <property type="project" value="InterPro"/>
</dbReference>
<feature type="region of interest" description="Disordered" evidence="5">
    <location>
        <begin position="1"/>
        <end position="26"/>
    </location>
</feature>
<feature type="region of interest" description="Disordered" evidence="5">
    <location>
        <begin position="615"/>
        <end position="636"/>
    </location>
</feature>
<dbReference type="InterPro" id="IPR001138">
    <property type="entry name" value="Zn2Cys6_DnaBD"/>
</dbReference>
<evidence type="ECO:0000313" key="7">
    <source>
        <dbReference type="EMBL" id="KAJ7091553.1"/>
    </source>
</evidence>
<dbReference type="SUPFAM" id="SSF57701">
    <property type="entry name" value="Zn2/Cys6 DNA-binding domain"/>
    <property type="match status" value="1"/>
</dbReference>
<dbReference type="PANTHER" id="PTHR46910">
    <property type="entry name" value="TRANSCRIPTION FACTOR PDR1"/>
    <property type="match status" value="1"/>
</dbReference>
<dbReference type="InterPro" id="IPR007219">
    <property type="entry name" value="XnlR_reg_dom"/>
</dbReference>
<dbReference type="Pfam" id="PF00172">
    <property type="entry name" value="Zn_clus"/>
    <property type="match status" value="1"/>
</dbReference>
<dbReference type="PROSITE" id="PS00463">
    <property type="entry name" value="ZN2_CY6_FUNGAL_1"/>
    <property type="match status" value="1"/>
</dbReference>
<dbReference type="Proteomes" id="UP001222325">
    <property type="component" value="Unassembled WGS sequence"/>
</dbReference>
<accession>A0AAD6XNM6</accession>
<dbReference type="CDD" id="cd00067">
    <property type="entry name" value="GAL4"/>
    <property type="match status" value="1"/>
</dbReference>
<comment type="caution">
    <text evidence="7">The sequence shown here is derived from an EMBL/GenBank/DDBJ whole genome shotgun (WGS) entry which is preliminary data.</text>
</comment>
<comment type="subcellular location">
    <subcellularLocation>
        <location evidence="1">Nucleus</location>
    </subcellularLocation>
</comment>
<keyword evidence="4" id="KW-0539">Nucleus</keyword>
<protein>
    <submittedName>
        <fullName evidence="7">Fungal-specific transcription factor domain-containing protein</fullName>
    </submittedName>
</protein>
<dbReference type="AlphaFoldDB" id="A0AAD6XNM6"/>
<dbReference type="SMART" id="SM00906">
    <property type="entry name" value="Fungal_trans"/>
    <property type="match status" value="1"/>
</dbReference>
<dbReference type="PROSITE" id="PS50048">
    <property type="entry name" value="ZN2_CY6_FUNGAL_2"/>
    <property type="match status" value="1"/>
</dbReference>
<dbReference type="GO" id="GO:0006351">
    <property type="term" value="P:DNA-templated transcription"/>
    <property type="evidence" value="ECO:0007669"/>
    <property type="project" value="InterPro"/>
</dbReference>
<evidence type="ECO:0000313" key="8">
    <source>
        <dbReference type="Proteomes" id="UP001222325"/>
    </source>
</evidence>
<dbReference type="Pfam" id="PF04082">
    <property type="entry name" value="Fungal_trans"/>
    <property type="match status" value="1"/>
</dbReference>
<dbReference type="Gene3D" id="4.10.240.10">
    <property type="entry name" value="Zn(2)-C6 fungal-type DNA-binding domain"/>
    <property type="match status" value="1"/>
</dbReference>
<dbReference type="InterPro" id="IPR050987">
    <property type="entry name" value="AtrR-like"/>
</dbReference>
<keyword evidence="3" id="KW-0238">DNA-binding</keyword>
<dbReference type="InterPro" id="IPR036864">
    <property type="entry name" value="Zn2-C6_fun-type_DNA-bd_sf"/>
</dbReference>
<keyword evidence="8" id="KW-1185">Reference proteome</keyword>
<dbReference type="SMART" id="SM00066">
    <property type="entry name" value="GAL4"/>
    <property type="match status" value="1"/>
</dbReference>
<dbReference type="EMBL" id="JARJCN010000020">
    <property type="protein sequence ID" value="KAJ7091553.1"/>
    <property type="molecule type" value="Genomic_DNA"/>
</dbReference>
<dbReference type="CDD" id="cd12148">
    <property type="entry name" value="fungal_TF_MHR"/>
    <property type="match status" value="1"/>
</dbReference>
<proteinExistence type="predicted"/>
<dbReference type="GO" id="GO:0000981">
    <property type="term" value="F:DNA-binding transcription factor activity, RNA polymerase II-specific"/>
    <property type="evidence" value="ECO:0007669"/>
    <property type="project" value="InterPro"/>
</dbReference>
<dbReference type="PANTHER" id="PTHR46910:SF3">
    <property type="entry name" value="HALOTOLERANCE PROTEIN 9-RELATED"/>
    <property type="match status" value="1"/>
</dbReference>
<gene>
    <name evidence="7" type="ORF">B0H15DRAFT_836617</name>
</gene>
<sequence>MSSDDETPSPPGGSRPSIKQRRPQRSCDICRQRKIRCDGAKMQDGRCSNCLSFGSSCTYEQPAKKRGPKNQVAADLVKRNAFLEAQLRNSICSLCSKKMKSQAEHNGASSDPSVFNSATKSAADIEQPALDDELVDQFTTLCIQAPQITGDKFFGSSSSFVLYSNAIAVKEEYTGQVTPRIATPRNAKLWEIQPWELEEYMKRPRYVYPPSDLITALLDLYFTHVHPFFPILHRPSFERSVADGLHLRNIHFGGTLLAALAIASRYSDDPRVFVDPDAPLSAGWKFIQQVQVVRKLFDPSLYDVQFYCIITLFYLGSSAPQSTWLYLGLGIRSIQQRGQHRRNRKLEDGILNPEDELWRRAFWSILSLDRLMSFFLGRPAGIHTEDYDVKFPLEVDDEYWKEGAMPSGVPSLLSYFVCHLRLSEILGDALRRLYPSHKSRIRMGWTSVEWEQRAVAELDSAMNDWLDTVPAHLRWDPNRTPDIFFKQSAVLYTTYHSIQIAIHRPYIHQQTVLSPPSLSICTSAARSSLHIAGVWLEKVPDVPLPYMMNPVFVSGVVLLISIFRTKHSGQPIRQHKDYHHAETALKFHQRAETRWQPAGRVAELLHELMSLDEPLPLTRQPKNDHPSAKTPSWAGLKTSPTMPALPLFPLQPGYASHSAYTLPNGRWQGFDQPPSGSGIDIQQLLADTAQFDTANLAAGPIGNVFGAAQSVDDELMSLWMAPPTSVAGINPWDASIGEEILDLGWQDLNASQQQ</sequence>